<evidence type="ECO:0000313" key="3">
    <source>
        <dbReference type="EMBL" id="ANH37820.1"/>
    </source>
</evidence>
<protein>
    <submittedName>
        <fullName evidence="3">pH-sensitive adenylate cyclase</fullName>
        <ecNumber evidence="3">4.6.1.1</ecNumber>
    </submittedName>
</protein>
<feature type="domain" description="Guanylate cyclase" evidence="2">
    <location>
        <begin position="183"/>
        <end position="293"/>
    </location>
</feature>
<proteinExistence type="inferred from homology"/>
<reference evidence="3 4" key="1">
    <citation type="submission" date="2016-03" db="EMBL/GenBank/DDBJ databases">
        <title>Complete genome sequence of a soil Actinobacterium, Nocardioides dokdonensis FR1436.</title>
        <authorList>
            <person name="Kwon S.-K."/>
            <person name="Kim K."/>
            <person name="Kim J.F."/>
        </authorList>
    </citation>
    <scope>NUCLEOTIDE SEQUENCE [LARGE SCALE GENOMIC DNA]</scope>
    <source>
        <strain evidence="3 4">FR1436</strain>
    </source>
</reference>
<dbReference type="RefSeq" id="WP_068107659.1">
    <property type="nucleotide sequence ID" value="NZ_CP015079.1"/>
</dbReference>
<dbReference type="PATRIC" id="fig|1300347.3.peg.1381"/>
<dbReference type="Pfam" id="PF00211">
    <property type="entry name" value="Guanylate_cyc"/>
    <property type="match status" value="1"/>
</dbReference>
<dbReference type="SUPFAM" id="SSF55073">
    <property type="entry name" value="Nucleotide cyclase"/>
    <property type="match status" value="1"/>
</dbReference>
<dbReference type="InterPro" id="IPR029787">
    <property type="entry name" value="Nucleotide_cyclase"/>
</dbReference>
<dbReference type="InterPro" id="IPR050697">
    <property type="entry name" value="Adenylyl/Guanylyl_Cyclase_3/4"/>
</dbReference>
<dbReference type="OrthoDB" id="310836at2"/>
<keyword evidence="4" id="KW-1185">Reference proteome</keyword>
<evidence type="ECO:0000313" key="4">
    <source>
        <dbReference type="Proteomes" id="UP000077868"/>
    </source>
</evidence>
<dbReference type="PROSITE" id="PS50125">
    <property type="entry name" value="GUANYLATE_CYCLASE_2"/>
    <property type="match status" value="1"/>
</dbReference>
<dbReference type="PANTHER" id="PTHR43081:SF1">
    <property type="entry name" value="ADENYLATE CYCLASE, TERMINAL-DIFFERENTIATION SPECIFIC"/>
    <property type="match status" value="1"/>
</dbReference>
<evidence type="ECO:0000256" key="1">
    <source>
        <dbReference type="ARBA" id="ARBA00005381"/>
    </source>
</evidence>
<dbReference type="GO" id="GO:0009190">
    <property type="term" value="P:cyclic nucleotide biosynthetic process"/>
    <property type="evidence" value="ECO:0007669"/>
    <property type="project" value="InterPro"/>
</dbReference>
<sequence length="347" mass="36959">MAGPAGPTASGAGDRAGRVEELILGEAPHLNRVQVSEQAGVPLELARELWRLLGFAETTDDVLAFTRADVDALRLSAELTSLGVLSDDSQAALVRTLGRSFARLAEWQTTLLARVATAHLVPGSDEDPVEALAELTAEVLPRVEQLQAYTWKRHLATASSRLLDVSGGSTEPGEPGEAVLPQAVCFVDIVGFTSRSKSLREAELVAWIEAFEDASSSIVLDHGGRIIKNIGDEVLLLADDPVVAAEIALEMTRRGSDPDDAFPEVRAGIAYGAVVLRLGDVLGATVNVAARLTSLARPGTVLVDEGAHAHLLALDEASEQAAYTFRRPPRASVKGYSRLQPWVLRRA</sequence>
<keyword evidence="3" id="KW-0456">Lyase</keyword>
<dbReference type="SMART" id="SM00044">
    <property type="entry name" value="CYCc"/>
    <property type="match status" value="1"/>
</dbReference>
<name>A0A1A9GJG7_9ACTN</name>
<evidence type="ECO:0000259" key="2">
    <source>
        <dbReference type="PROSITE" id="PS50125"/>
    </source>
</evidence>
<comment type="similarity">
    <text evidence="1">Belongs to the adenylyl cyclase class-3 family.</text>
</comment>
<dbReference type="AlphaFoldDB" id="A0A1A9GJG7"/>
<dbReference type="CDD" id="cd07302">
    <property type="entry name" value="CHD"/>
    <property type="match status" value="1"/>
</dbReference>
<dbReference type="Proteomes" id="UP000077868">
    <property type="component" value="Chromosome"/>
</dbReference>
<dbReference type="Gene3D" id="3.30.70.1230">
    <property type="entry name" value="Nucleotide cyclase"/>
    <property type="match status" value="1"/>
</dbReference>
<dbReference type="GO" id="GO:0035556">
    <property type="term" value="P:intracellular signal transduction"/>
    <property type="evidence" value="ECO:0007669"/>
    <property type="project" value="InterPro"/>
</dbReference>
<dbReference type="EMBL" id="CP015079">
    <property type="protein sequence ID" value="ANH37820.1"/>
    <property type="molecule type" value="Genomic_DNA"/>
</dbReference>
<dbReference type="STRING" id="1300347.I601_1381"/>
<dbReference type="PANTHER" id="PTHR43081">
    <property type="entry name" value="ADENYLATE CYCLASE, TERMINAL-DIFFERENTIATION SPECIFIC-RELATED"/>
    <property type="match status" value="1"/>
</dbReference>
<dbReference type="GO" id="GO:0004016">
    <property type="term" value="F:adenylate cyclase activity"/>
    <property type="evidence" value="ECO:0007669"/>
    <property type="project" value="UniProtKB-EC"/>
</dbReference>
<accession>A0A1A9GJG7</accession>
<dbReference type="KEGG" id="ndk:I601_1381"/>
<gene>
    <name evidence="3" type="ORF">I601_1381</name>
</gene>
<dbReference type="EC" id="4.6.1.1" evidence="3"/>
<dbReference type="InterPro" id="IPR001054">
    <property type="entry name" value="A/G_cyclase"/>
</dbReference>
<organism evidence="3 4">
    <name type="scientific">Nocardioides dokdonensis FR1436</name>
    <dbReference type="NCBI Taxonomy" id="1300347"/>
    <lineage>
        <taxon>Bacteria</taxon>
        <taxon>Bacillati</taxon>
        <taxon>Actinomycetota</taxon>
        <taxon>Actinomycetes</taxon>
        <taxon>Propionibacteriales</taxon>
        <taxon>Nocardioidaceae</taxon>
        <taxon>Nocardioides</taxon>
    </lineage>
</organism>